<evidence type="ECO:0000313" key="3">
    <source>
        <dbReference type="EMBL" id="QKX61597.1"/>
    </source>
</evidence>
<evidence type="ECO:0000313" key="4">
    <source>
        <dbReference type="Proteomes" id="UP000509510"/>
    </source>
</evidence>
<name>A0A7H8R5X2_TALRU</name>
<dbReference type="CDD" id="cd14688">
    <property type="entry name" value="bZIP_YAP"/>
    <property type="match status" value="1"/>
</dbReference>
<dbReference type="Proteomes" id="UP000509510">
    <property type="component" value="Chromosome V"/>
</dbReference>
<keyword evidence="1" id="KW-0175">Coiled coil</keyword>
<protein>
    <recommendedName>
        <fullName evidence="5">BZIP domain-containing protein</fullName>
    </recommendedName>
</protein>
<keyword evidence="4" id="KW-1185">Reference proteome</keyword>
<reference evidence="4" key="1">
    <citation type="submission" date="2020-06" db="EMBL/GenBank/DDBJ databases">
        <title>A chromosome-scale genome assembly of Talaromyces rugulosus W13939.</title>
        <authorList>
            <person name="Wang B."/>
            <person name="Guo L."/>
            <person name="Ye K."/>
            <person name="Wang L."/>
        </authorList>
    </citation>
    <scope>NUCLEOTIDE SEQUENCE [LARGE SCALE GENOMIC DNA]</scope>
    <source>
        <strain evidence="4">W13939</strain>
    </source>
</reference>
<dbReference type="PANTHER" id="PTHR37012:SF6">
    <property type="entry name" value="BZIP TRANSCRIPTION FACTOR"/>
    <property type="match status" value="1"/>
</dbReference>
<proteinExistence type="predicted"/>
<accession>A0A7H8R5X2</accession>
<gene>
    <name evidence="3" type="ORF">TRUGW13939_08749</name>
</gene>
<dbReference type="AlphaFoldDB" id="A0A7H8R5X2"/>
<evidence type="ECO:0008006" key="5">
    <source>
        <dbReference type="Google" id="ProtNLM"/>
    </source>
</evidence>
<dbReference type="EMBL" id="CP055902">
    <property type="protein sequence ID" value="QKX61597.1"/>
    <property type="molecule type" value="Genomic_DNA"/>
</dbReference>
<feature type="compositionally biased region" description="Basic and acidic residues" evidence="2">
    <location>
        <begin position="1"/>
        <end position="20"/>
    </location>
</feature>
<feature type="region of interest" description="Disordered" evidence="2">
    <location>
        <begin position="1"/>
        <end position="24"/>
    </location>
</feature>
<organism evidence="3 4">
    <name type="scientific">Talaromyces rugulosus</name>
    <name type="common">Penicillium rugulosum</name>
    <dbReference type="NCBI Taxonomy" id="121627"/>
    <lineage>
        <taxon>Eukaryota</taxon>
        <taxon>Fungi</taxon>
        <taxon>Dikarya</taxon>
        <taxon>Ascomycota</taxon>
        <taxon>Pezizomycotina</taxon>
        <taxon>Eurotiomycetes</taxon>
        <taxon>Eurotiomycetidae</taxon>
        <taxon>Eurotiales</taxon>
        <taxon>Trichocomaceae</taxon>
        <taxon>Talaromyces</taxon>
        <taxon>Talaromyces sect. Islandici</taxon>
    </lineage>
</organism>
<evidence type="ECO:0000256" key="2">
    <source>
        <dbReference type="SAM" id="MobiDB-lite"/>
    </source>
</evidence>
<dbReference type="RefSeq" id="XP_035347771.1">
    <property type="nucleotide sequence ID" value="XM_035491878.1"/>
</dbReference>
<dbReference type="OrthoDB" id="4161589at2759"/>
<evidence type="ECO:0000256" key="1">
    <source>
        <dbReference type="SAM" id="Coils"/>
    </source>
</evidence>
<dbReference type="PANTHER" id="PTHR37012">
    <property type="entry name" value="B-ZIP TRANSCRIPTION FACTOR (EUROFUNG)-RELATED"/>
    <property type="match status" value="1"/>
</dbReference>
<dbReference type="Pfam" id="PF11905">
    <property type="entry name" value="DUF3425"/>
    <property type="match status" value="1"/>
</dbReference>
<sequence>MSSAEKKRIRDRRAQQALREKKLHHTKKLEEQLSYCQQYHNDQGAQQLHQIIEGLRRQNENLLARQEQLKGLVCSWDIDAGDLGENSTPRAQPTEFDPPTIAVPCSDNGHGFISIDNDTTPKLVPDNSLVAIDSCLPWRLLPLNNDDISNRKDISCPWFFYPEKVIASPDLPSSPLDILYGTRTNPLADMISIALRRRPIRDPERLAIGWTSYLFSKWLISPNPVSYAKLPEFMRPVLAQAQILHPMSLDLITWPTMRLNLIRNWHLYKDSLDEIFGMLTCCLKVRWPWGESLLERNEQNELCIKKSFYETFMNEDGWGLTLEFIQKYPDITAGLHIDTIVYKME</sequence>
<dbReference type="InterPro" id="IPR021833">
    <property type="entry name" value="DUF3425"/>
</dbReference>
<dbReference type="KEGG" id="trg:TRUGW13939_08749"/>
<dbReference type="GeneID" id="55996237"/>
<feature type="coiled-coil region" evidence="1">
    <location>
        <begin position="45"/>
        <end position="72"/>
    </location>
</feature>